<name>A0A1I4RUJ7_9HYPH</name>
<dbReference type="Pfam" id="PF05194">
    <property type="entry name" value="UreE_C"/>
    <property type="match status" value="1"/>
</dbReference>
<evidence type="ECO:0000256" key="4">
    <source>
        <dbReference type="ARBA" id="ARBA00023186"/>
    </source>
</evidence>
<comment type="function">
    <text evidence="5">Involved in urease metallocenter assembly. Binds nickel. Probably functions as a nickel donor during metallocenter assembly.</text>
</comment>
<dbReference type="OrthoDB" id="9802215at2"/>
<dbReference type="InterPro" id="IPR036118">
    <property type="entry name" value="UreE_N_sf"/>
</dbReference>
<organism evidence="8 9">
    <name type="scientific">Pleomorphomonas diazotrophica</name>
    <dbReference type="NCBI Taxonomy" id="1166257"/>
    <lineage>
        <taxon>Bacteria</taxon>
        <taxon>Pseudomonadati</taxon>
        <taxon>Pseudomonadota</taxon>
        <taxon>Alphaproteobacteria</taxon>
        <taxon>Hyphomicrobiales</taxon>
        <taxon>Pleomorphomonadaceae</taxon>
        <taxon>Pleomorphomonas</taxon>
    </lineage>
</organism>
<feature type="compositionally biased region" description="Basic and acidic residues" evidence="6">
    <location>
        <begin position="144"/>
        <end position="168"/>
    </location>
</feature>
<dbReference type="Gene3D" id="3.30.70.790">
    <property type="entry name" value="UreE, C-terminal domain"/>
    <property type="match status" value="1"/>
</dbReference>
<dbReference type="PRINTS" id="PR00334">
    <property type="entry name" value="KININOGEN"/>
</dbReference>
<gene>
    <name evidence="5" type="primary">ureE</name>
    <name evidence="8" type="ORF">CXZ10_16500</name>
</gene>
<dbReference type="GO" id="GO:0019627">
    <property type="term" value="P:urea metabolic process"/>
    <property type="evidence" value="ECO:0007669"/>
    <property type="project" value="InterPro"/>
</dbReference>
<comment type="similarity">
    <text evidence="5">Belongs to the UreE family.</text>
</comment>
<dbReference type="SUPFAM" id="SSF69287">
    <property type="entry name" value="Urease metallochaperone UreE, N-terminal domain"/>
    <property type="match status" value="1"/>
</dbReference>
<proteinExistence type="inferred from homology"/>
<evidence type="ECO:0000313" key="9">
    <source>
        <dbReference type="Proteomes" id="UP000233491"/>
    </source>
</evidence>
<feature type="region of interest" description="Disordered" evidence="6">
    <location>
        <begin position="138"/>
        <end position="220"/>
    </location>
</feature>
<evidence type="ECO:0000313" key="8">
    <source>
        <dbReference type="EMBL" id="PKR88057.1"/>
    </source>
</evidence>
<dbReference type="GO" id="GO:0006457">
    <property type="term" value="P:protein folding"/>
    <property type="evidence" value="ECO:0007669"/>
    <property type="project" value="InterPro"/>
</dbReference>
<sequence length="220" mass="24308">MITATRIHPAGTWSGTPADTLALERDDRHRRRLVMRCVGKTVFLLDLKEAAVMKDGDALELEDGRLILVQAVPERLLEITAASPADLVRVAWHLGNRHLPAQFLGDRLRIRYDHVIEDMLKGLGATVAPVLAAFDPEGGAYGHGETHGHDHDHGHDHGEHEHTHEHGPERHHHHDHGAAGAHHHHDHAHGDDCGCGHDHSHDHGHSHGHDHAHGHGHKHD</sequence>
<keyword evidence="4 5" id="KW-0143">Chaperone</keyword>
<keyword evidence="2 5" id="KW-0963">Cytoplasm</keyword>
<dbReference type="AlphaFoldDB" id="A0A1I4RUJ7"/>
<evidence type="ECO:0000256" key="1">
    <source>
        <dbReference type="ARBA" id="ARBA00004496"/>
    </source>
</evidence>
<feature type="compositionally biased region" description="Basic residues" evidence="6">
    <location>
        <begin position="169"/>
        <end position="187"/>
    </location>
</feature>
<dbReference type="RefSeq" id="WP_101290459.1">
    <property type="nucleotide sequence ID" value="NZ_FOUQ01000002.1"/>
</dbReference>
<dbReference type="GO" id="GO:0051082">
    <property type="term" value="F:unfolded protein binding"/>
    <property type="evidence" value="ECO:0007669"/>
    <property type="project" value="UniProtKB-UniRule"/>
</dbReference>
<reference evidence="8 9" key="1">
    <citation type="submission" date="2017-12" db="EMBL/GenBank/DDBJ databases">
        <title>Anaerobic carbon monoxide metabolism by Pleomorphomonas carboxyditropha sp. nov., a new mesophilic hydrogenogenic carboxidotroph.</title>
        <authorList>
            <person name="Esquivel-Elizondo S."/>
            <person name="Krajmalnik-Brown R."/>
        </authorList>
    </citation>
    <scope>NUCLEOTIDE SEQUENCE [LARGE SCALE GENOMIC DNA]</scope>
    <source>
        <strain evidence="8 9">R5-392</strain>
    </source>
</reference>
<dbReference type="InterPro" id="IPR007864">
    <property type="entry name" value="UreE_C_dom"/>
</dbReference>
<dbReference type="CDD" id="cd00571">
    <property type="entry name" value="UreE"/>
    <property type="match status" value="1"/>
</dbReference>
<dbReference type="EMBL" id="PJNW01000014">
    <property type="protein sequence ID" value="PKR88057.1"/>
    <property type="molecule type" value="Genomic_DNA"/>
</dbReference>
<dbReference type="SMART" id="SM00988">
    <property type="entry name" value="UreE_N"/>
    <property type="match status" value="1"/>
</dbReference>
<dbReference type="GO" id="GO:0065003">
    <property type="term" value="P:protein-containing complex assembly"/>
    <property type="evidence" value="ECO:0007669"/>
    <property type="project" value="InterPro"/>
</dbReference>
<dbReference type="InterPro" id="IPR012406">
    <property type="entry name" value="UreE"/>
</dbReference>
<accession>A0A1I4RUJ7</accession>
<comment type="caution">
    <text evidence="8">The sequence shown here is derived from an EMBL/GenBank/DDBJ whole genome shotgun (WGS) entry which is preliminary data.</text>
</comment>
<protein>
    <recommendedName>
        <fullName evidence="5">Urease accessory protein UreE</fullName>
    </recommendedName>
</protein>
<feature type="domain" description="UreE urease accessory N-terminal" evidence="7">
    <location>
        <begin position="1"/>
        <end position="67"/>
    </location>
</feature>
<dbReference type="Gene3D" id="2.60.260.20">
    <property type="entry name" value="Urease metallochaperone UreE, N-terminal domain"/>
    <property type="match status" value="1"/>
</dbReference>
<dbReference type="GO" id="GO:0016151">
    <property type="term" value="F:nickel cation binding"/>
    <property type="evidence" value="ECO:0007669"/>
    <property type="project" value="UniProtKB-UniRule"/>
</dbReference>
<keyword evidence="3 5" id="KW-0533">Nickel</keyword>
<evidence type="ECO:0000256" key="3">
    <source>
        <dbReference type="ARBA" id="ARBA00022596"/>
    </source>
</evidence>
<dbReference type="HAMAP" id="MF_00822">
    <property type="entry name" value="UreE"/>
    <property type="match status" value="1"/>
</dbReference>
<dbReference type="InterPro" id="IPR002395">
    <property type="entry name" value="Kininogen"/>
</dbReference>
<feature type="compositionally biased region" description="Basic and acidic residues" evidence="6">
    <location>
        <begin position="188"/>
        <end position="213"/>
    </location>
</feature>
<dbReference type="GO" id="GO:0005737">
    <property type="term" value="C:cytoplasm"/>
    <property type="evidence" value="ECO:0007669"/>
    <property type="project" value="UniProtKB-SubCell"/>
</dbReference>
<dbReference type="Pfam" id="PF02814">
    <property type="entry name" value="UreE_N"/>
    <property type="match status" value="1"/>
</dbReference>
<dbReference type="InterPro" id="IPR004029">
    <property type="entry name" value="UreE_N"/>
</dbReference>
<evidence type="ECO:0000256" key="6">
    <source>
        <dbReference type="SAM" id="MobiDB-lite"/>
    </source>
</evidence>
<keyword evidence="9" id="KW-1185">Reference proteome</keyword>
<evidence type="ECO:0000256" key="2">
    <source>
        <dbReference type="ARBA" id="ARBA00022490"/>
    </source>
</evidence>
<evidence type="ECO:0000259" key="7">
    <source>
        <dbReference type="SMART" id="SM00988"/>
    </source>
</evidence>
<dbReference type="Proteomes" id="UP000233491">
    <property type="component" value="Unassembled WGS sequence"/>
</dbReference>
<evidence type="ECO:0000256" key="5">
    <source>
        <dbReference type="HAMAP-Rule" id="MF_00822"/>
    </source>
</evidence>
<comment type="subcellular location">
    <subcellularLocation>
        <location evidence="1 5">Cytoplasm</location>
    </subcellularLocation>
</comment>
<dbReference type="SUPFAM" id="SSF69737">
    <property type="entry name" value="Urease metallochaperone UreE, C-terminal domain"/>
    <property type="match status" value="1"/>
</dbReference>